<keyword evidence="1" id="KW-0328">Glycosyltransferase</keyword>
<evidence type="ECO:0000256" key="1">
    <source>
        <dbReference type="ARBA" id="ARBA00022676"/>
    </source>
</evidence>
<feature type="domain" description="Glycosyltransferase subfamily 4-like N-terminal" evidence="3">
    <location>
        <begin position="23"/>
        <end position="177"/>
    </location>
</feature>
<dbReference type="Gene3D" id="3.40.50.2000">
    <property type="entry name" value="Glycogen Phosphorylase B"/>
    <property type="match status" value="2"/>
</dbReference>
<dbReference type="EMBL" id="JALMLT010000004">
    <property type="protein sequence ID" value="MDT8760433.1"/>
    <property type="molecule type" value="Genomic_DNA"/>
</dbReference>
<proteinExistence type="predicted"/>
<dbReference type="InterPro" id="IPR028098">
    <property type="entry name" value="Glyco_trans_4-like_N"/>
</dbReference>
<gene>
    <name evidence="4" type="ORF">MZO42_17165</name>
</gene>
<comment type="caution">
    <text evidence="4">The sequence shown here is derived from an EMBL/GenBank/DDBJ whole genome shotgun (WGS) entry which is preliminary data.</text>
</comment>
<sequence>MLHRTYSGTARHILSYAQTMRGGGVERALLRMADGWLRAGRRVTLVLGSDEGPLAAEISQEVELIHLGDPRYPALFGLADHVRKAAPDLIFCPGNHYSAVAALTRLRLGRGAPPIVAKVSNALVRPEQKGLEAWAYRRWLRLHPRFLDHVVAMTPAMAAEAIAEMHIPRARVSVIANPPTTPRPDAAPVKLPEGRYIVGVGRLERQKRWDRLIDALARIGDRDVELLIIGEGSLRSQLEAQIAALELSGRVSLPGHAGDPLPALAGAAVAVLTSDYEGVPGVLREALSVGTPVVSTESSVAVREIVAAPELGTVVPREDGAALVAALRHWLAPGRARPAPVVAGGDPIADYLALFDRLVSTPHARS</sequence>
<reference evidence="4" key="1">
    <citation type="submission" date="2022-04" db="EMBL/GenBank/DDBJ databases">
        <title>Tomato heritable bacteria conferring resistance against bacterial wilt.</title>
        <authorList>
            <person name="Yin J."/>
        </authorList>
    </citation>
    <scope>NUCLEOTIDE SEQUENCE</scope>
    <source>
        <strain evidence="4">Cra20</strain>
    </source>
</reference>
<evidence type="ECO:0000259" key="3">
    <source>
        <dbReference type="Pfam" id="PF13579"/>
    </source>
</evidence>
<keyword evidence="2" id="KW-0808">Transferase</keyword>
<dbReference type="SUPFAM" id="SSF53756">
    <property type="entry name" value="UDP-Glycosyltransferase/glycogen phosphorylase"/>
    <property type="match status" value="1"/>
</dbReference>
<name>A0ABU3N7Q7_9SPHN</name>
<dbReference type="Pfam" id="PF13579">
    <property type="entry name" value="Glyco_trans_4_4"/>
    <property type="match status" value="1"/>
</dbReference>
<evidence type="ECO:0000256" key="2">
    <source>
        <dbReference type="ARBA" id="ARBA00022679"/>
    </source>
</evidence>
<protein>
    <submittedName>
        <fullName evidence="4">Glycosyltransferase</fullName>
    </submittedName>
</protein>
<dbReference type="Pfam" id="PF13692">
    <property type="entry name" value="Glyco_trans_1_4"/>
    <property type="match status" value="1"/>
</dbReference>
<dbReference type="PANTHER" id="PTHR12526:SF510">
    <property type="entry name" value="D-INOSITOL 3-PHOSPHATE GLYCOSYLTRANSFERASE"/>
    <property type="match status" value="1"/>
</dbReference>
<dbReference type="PANTHER" id="PTHR12526">
    <property type="entry name" value="GLYCOSYLTRANSFERASE"/>
    <property type="match status" value="1"/>
</dbReference>
<evidence type="ECO:0000313" key="4">
    <source>
        <dbReference type="EMBL" id="MDT8760433.1"/>
    </source>
</evidence>
<accession>A0ABU3N7Q7</accession>
<organism evidence="4">
    <name type="scientific">Sphingomonas psychrotolerans</name>
    <dbReference type="NCBI Taxonomy" id="1327635"/>
    <lineage>
        <taxon>Bacteria</taxon>
        <taxon>Pseudomonadati</taxon>
        <taxon>Pseudomonadota</taxon>
        <taxon>Alphaproteobacteria</taxon>
        <taxon>Sphingomonadales</taxon>
        <taxon>Sphingomonadaceae</taxon>
        <taxon>Sphingomonas</taxon>
    </lineage>
</organism>
<dbReference type="CDD" id="cd03811">
    <property type="entry name" value="GT4_GT28_WabH-like"/>
    <property type="match status" value="1"/>
</dbReference>